<dbReference type="InterPro" id="IPR008979">
    <property type="entry name" value="Galactose-bd-like_sf"/>
</dbReference>
<evidence type="ECO:0000313" key="4">
    <source>
        <dbReference type="Proteomes" id="UP000256977"/>
    </source>
</evidence>
<accession>A0A3D9KRI0</accession>
<organism evidence="3 4">
    <name type="scientific">Cohnella phaseoli</name>
    <dbReference type="NCBI Taxonomy" id="456490"/>
    <lineage>
        <taxon>Bacteria</taxon>
        <taxon>Bacillati</taxon>
        <taxon>Bacillota</taxon>
        <taxon>Bacilli</taxon>
        <taxon>Bacillales</taxon>
        <taxon>Paenibacillaceae</taxon>
        <taxon>Cohnella</taxon>
    </lineage>
</organism>
<gene>
    <name evidence="3" type="ORF">DFP98_10112</name>
</gene>
<comment type="caution">
    <text evidence="3">The sequence shown here is derived from an EMBL/GenBank/DDBJ whole genome shotgun (WGS) entry which is preliminary data.</text>
</comment>
<keyword evidence="2" id="KW-0732">Signal</keyword>
<evidence type="ECO:0000256" key="1">
    <source>
        <dbReference type="SAM" id="MobiDB-lite"/>
    </source>
</evidence>
<evidence type="ECO:0000256" key="2">
    <source>
        <dbReference type="SAM" id="SignalP"/>
    </source>
</evidence>
<dbReference type="Gene3D" id="3.40.190.10">
    <property type="entry name" value="Periplasmic binding protein-like II"/>
    <property type="match status" value="1"/>
</dbReference>
<dbReference type="SUPFAM" id="SSF53850">
    <property type="entry name" value="Periplasmic binding protein-like II"/>
    <property type="match status" value="1"/>
</dbReference>
<dbReference type="SUPFAM" id="SSF49785">
    <property type="entry name" value="Galactose-binding domain-like"/>
    <property type="match status" value="1"/>
</dbReference>
<reference evidence="3 4" key="1">
    <citation type="submission" date="2018-07" db="EMBL/GenBank/DDBJ databases">
        <title>Genomic Encyclopedia of Type Strains, Phase III (KMG-III): the genomes of soil and plant-associated and newly described type strains.</title>
        <authorList>
            <person name="Whitman W."/>
        </authorList>
    </citation>
    <scope>NUCLEOTIDE SEQUENCE [LARGE SCALE GENOMIC DNA]</scope>
    <source>
        <strain evidence="3 4">CECT 7287</strain>
    </source>
</reference>
<feature type="signal peptide" evidence="2">
    <location>
        <begin position="1"/>
        <end position="29"/>
    </location>
</feature>
<dbReference type="OrthoDB" id="383574at2"/>
<feature type="chain" id="PRO_5039311493" evidence="2">
    <location>
        <begin position="30"/>
        <end position="987"/>
    </location>
</feature>
<name>A0A3D9KRI0_9BACL</name>
<dbReference type="Pfam" id="PF01547">
    <property type="entry name" value="SBP_bac_1"/>
    <property type="match status" value="1"/>
</dbReference>
<evidence type="ECO:0000313" key="3">
    <source>
        <dbReference type="EMBL" id="RED89042.1"/>
    </source>
</evidence>
<dbReference type="InterPro" id="IPR050490">
    <property type="entry name" value="Bact_solute-bd_prot1"/>
</dbReference>
<protein>
    <submittedName>
        <fullName evidence="3">Carbohydrate ABC transporter substrate-binding protein (CUT1 family)</fullName>
    </submittedName>
</protein>
<dbReference type="AlphaFoldDB" id="A0A3D9KRI0"/>
<dbReference type="PANTHER" id="PTHR43649">
    <property type="entry name" value="ARABINOSE-BINDING PROTEIN-RELATED"/>
    <property type="match status" value="1"/>
</dbReference>
<dbReference type="Gene3D" id="2.60.120.260">
    <property type="entry name" value="Galactose-binding domain-like"/>
    <property type="match status" value="2"/>
</dbReference>
<dbReference type="PANTHER" id="PTHR43649:SF27">
    <property type="entry name" value="EXTRACELLULAR SOLUTE-BINDING PROTEIN FAMILY 1"/>
    <property type="match status" value="1"/>
</dbReference>
<dbReference type="InterPro" id="IPR006059">
    <property type="entry name" value="SBP"/>
</dbReference>
<dbReference type="Proteomes" id="UP000256977">
    <property type="component" value="Unassembled WGS sequence"/>
</dbReference>
<keyword evidence="4" id="KW-1185">Reference proteome</keyword>
<dbReference type="RefSeq" id="WP_116058517.1">
    <property type="nucleotide sequence ID" value="NZ_QRDZ01000001.1"/>
</dbReference>
<feature type="region of interest" description="Disordered" evidence="1">
    <location>
        <begin position="231"/>
        <end position="252"/>
    </location>
</feature>
<sequence length="987" mass="112350">MLKRWKYQKAALLSIILLFSFTSPTPMQTVRGDPHKEPKSLPIEQADGMPTYLQWLAFPPSGAKNSSLLNQPLFLHADDNSAMSDSQKYEPLADDAGWLSKGGEGWIEWKVDLPENGYYNIGLIYDSADDHKTDLGLGIQVDGVSPYVEAQRIVLKRHYSDSVYPPVRDEFDNDRRPTSVEEKGWKNVLLTDYSVDPRPLKWYFTQGTHTIRVVSGRDAIKLQALYVVSPQDPVSSNSPTQEKDQSEAVTPASGEWMQKIEAEQVSLKSNTSIQLQSTDSALISPATDGHIRYNTIGGDQFRRSGEWIEWEFNVPKDGIYHIGFKYLQAYSNNAYAYRTITIDGKSPFKELQQVGFPYNSSWSWDGLTLSDEEDQPLPIRLTQGKHTIRMTVSSSPVMPVYEGLLRNLQKIGKLEQTIRKITGNFEKSYRTGGNTDLNRDWDLEKYIPGLHEQMAVIIEDLSELSGMLADVTVGRSDIENAFNAAARDLADLRDHPRTIPNRLNLFATIQNNLGTWTFRMLDQPLLLDYLWIAEPGAQLPKIKSNWSQRTGHLLGGFFRSFTNDSDNVRDKPDAIDVWVNRNRDYVNVIQQLTDEEFTAKTGIPVNINIVPDPQLFILGNLSGRQPDVALGVDAAMPIDFATRGALTDLSQFSDYDEVAKRFQPGALSVFHYDKKDYALPEIQGFNVLLYRTDIMDQLGLTPPDTWEDVLRMLPTLQQNGFDFYIPPKDGLPFLYQHGASYYTADGLSSALDSEEALEGFEQWTDMFNLYQMPKEVPSFYSHFRIGDIPIGVVDFNAYLQVQFAAPELAGRWKIAPIPGVKQADGTIVRWSGGVLQSGVIFQKSKKQQDAWEFLKWWTSTDTQLRFGNDIEALYGPEYRWNTANREAFQLLPWPEQDLKTISEQLQWYKEIPQLPGGYFTGRHLEIAWNKVVLERQNPRVVMEQAVIDINREMMRKQVEFGLRNREGEVLRTLDIPQITQPWRGGTP</sequence>
<proteinExistence type="predicted"/>
<dbReference type="EMBL" id="QRDZ01000001">
    <property type="protein sequence ID" value="RED89042.1"/>
    <property type="molecule type" value="Genomic_DNA"/>
</dbReference>